<sequence>MLTLILAPLNQHAQLALETITNSGQYQHQSEFAKCLFSKGKIESQKQRRAEGEVSPNTSKIISSIALTSISLTTSYNAPSSSTPHQPPRRDRLNSI</sequence>
<dbReference type="Proteomes" id="UP000185544">
    <property type="component" value="Chromosome"/>
</dbReference>
<accession>A0A1L6MXZ7</accession>
<protein>
    <submittedName>
        <fullName evidence="2">Uncharacterized protein</fullName>
    </submittedName>
</protein>
<keyword evidence="3" id="KW-1185">Reference proteome</keyword>
<evidence type="ECO:0000313" key="2">
    <source>
        <dbReference type="EMBL" id="APS00390.1"/>
    </source>
</evidence>
<name>A0A1L6MXZ7_9BACT</name>
<dbReference type="EMBL" id="CP016908">
    <property type="protein sequence ID" value="APS00390.1"/>
    <property type="molecule type" value="Genomic_DNA"/>
</dbReference>
<proteinExistence type="predicted"/>
<evidence type="ECO:0000256" key="1">
    <source>
        <dbReference type="SAM" id="MobiDB-lite"/>
    </source>
</evidence>
<feature type="region of interest" description="Disordered" evidence="1">
    <location>
        <begin position="75"/>
        <end position="96"/>
    </location>
</feature>
<organism evidence="2 3">
    <name type="scientific">Pajaroellobacter abortibovis</name>
    <dbReference type="NCBI Taxonomy" id="1882918"/>
    <lineage>
        <taxon>Bacteria</taxon>
        <taxon>Pseudomonadati</taxon>
        <taxon>Myxococcota</taxon>
        <taxon>Polyangia</taxon>
        <taxon>Polyangiales</taxon>
        <taxon>Polyangiaceae</taxon>
    </lineage>
</organism>
<dbReference type="AlphaFoldDB" id="A0A1L6MXZ7"/>
<evidence type="ECO:0000313" key="3">
    <source>
        <dbReference type="Proteomes" id="UP000185544"/>
    </source>
</evidence>
<dbReference type="KEGG" id="pabo:BCY86_06640"/>
<gene>
    <name evidence="2" type="ORF">BCY86_06640</name>
</gene>
<reference evidence="2 3" key="1">
    <citation type="submission" date="2016-08" db="EMBL/GenBank/DDBJ databases">
        <title>Identification and validation of antigenic proteins from Pajaroellobacter abortibovis using de-novo genome sequence assembly and reverse vaccinology.</title>
        <authorList>
            <person name="Welly B.T."/>
            <person name="Miller M.R."/>
            <person name="Stott J.L."/>
            <person name="Blanchard M.T."/>
            <person name="Islas-Trejo A.D."/>
            <person name="O'Rourke S.M."/>
            <person name="Young A.E."/>
            <person name="Medrano J.F."/>
            <person name="Van Eenennaam A.L."/>
        </authorList>
    </citation>
    <scope>NUCLEOTIDE SEQUENCE [LARGE SCALE GENOMIC DNA]</scope>
    <source>
        <strain evidence="2 3">BTF92-0548A/99-0131</strain>
    </source>
</reference>